<organism evidence="5 6">
    <name type="scientific">Talaromyces atroroseus</name>
    <dbReference type="NCBI Taxonomy" id="1441469"/>
    <lineage>
        <taxon>Eukaryota</taxon>
        <taxon>Fungi</taxon>
        <taxon>Dikarya</taxon>
        <taxon>Ascomycota</taxon>
        <taxon>Pezizomycotina</taxon>
        <taxon>Eurotiomycetes</taxon>
        <taxon>Eurotiomycetidae</taxon>
        <taxon>Eurotiales</taxon>
        <taxon>Trichocomaceae</taxon>
        <taxon>Talaromyces</taxon>
        <taxon>Talaromyces sect. Trachyspermi</taxon>
    </lineage>
</organism>
<keyword evidence="3" id="KW-0175">Coiled coil</keyword>
<feature type="compositionally biased region" description="Low complexity" evidence="4">
    <location>
        <begin position="263"/>
        <end position="272"/>
    </location>
</feature>
<keyword evidence="6" id="KW-1185">Reference proteome</keyword>
<dbReference type="AlphaFoldDB" id="A0A225B2E0"/>
<feature type="region of interest" description="Disordered" evidence="4">
    <location>
        <begin position="46"/>
        <end position="75"/>
    </location>
</feature>
<evidence type="ECO:0000313" key="6">
    <source>
        <dbReference type="Proteomes" id="UP000214365"/>
    </source>
</evidence>
<comment type="caution">
    <text evidence="5">The sequence shown here is derived from an EMBL/GenBank/DDBJ whole genome shotgun (WGS) entry which is preliminary data.</text>
</comment>
<dbReference type="Pfam" id="PF05615">
    <property type="entry name" value="THOC7"/>
    <property type="match status" value="1"/>
</dbReference>
<dbReference type="EMBL" id="LFMY01000004">
    <property type="protein sequence ID" value="OKL61416.1"/>
    <property type="molecule type" value="Genomic_DNA"/>
</dbReference>
<dbReference type="STRING" id="1441469.A0A225B2E0"/>
<dbReference type="InterPro" id="IPR008501">
    <property type="entry name" value="THOC7/Mft1"/>
</dbReference>
<proteinExistence type="predicted"/>
<feature type="compositionally biased region" description="Polar residues" evidence="4">
    <location>
        <begin position="285"/>
        <end position="300"/>
    </location>
</feature>
<protein>
    <recommendedName>
        <fullName evidence="7">Tho complex subunit 7</fullName>
    </recommendedName>
</protein>
<keyword evidence="2" id="KW-0539">Nucleus</keyword>
<feature type="region of interest" description="Disordered" evidence="4">
    <location>
        <begin position="225"/>
        <end position="335"/>
    </location>
</feature>
<evidence type="ECO:0000313" key="5">
    <source>
        <dbReference type="EMBL" id="OKL61416.1"/>
    </source>
</evidence>
<sequence length="335" mass="38249">MASYKLLDQEEEGMKLYTLHKSRLLNVEEKPFKRITKRLLASDSLITTPLSLPPTPPPDAGAADDDEDEEQQRRRHKRIEEWRQFKEAVTLDFAAFESSIARIQFLLTNNEKERERYAAQKLRIQSTAQDVRDNTVELRTQLEAAQKQLNLRKTYDELTEKITSNRLLRPREDQKANLEKLQVEILELEKESREYAETWSERREQFGRIVEEGLQLRRLIRDEKEEVERREGMQEGDGGDGDDDTKGGGGGLSGVNTPRPESEAAQSQSTEEPTTLRLQADRLQAETTGAASPLRQSISVSEEKVGEDVDMADEGEVDELEEGEADERDGVMDTT</sequence>
<evidence type="ECO:0000256" key="1">
    <source>
        <dbReference type="ARBA" id="ARBA00004123"/>
    </source>
</evidence>
<evidence type="ECO:0000256" key="4">
    <source>
        <dbReference type="SAM" id="MobiDB-lite"/>
    </source>
</evidence>
<evidence type="ECO:0008006" key="7">
    <source>
        <dbReference type="Google" id="ProtNLM"/>
    </source>
</evidence>
<evidence type="ECO:0000256" key="2">
    <source>
        <dbReference type="ARBA" id="ARBA00023242"/>
    </source>
</evidence>
<comment type="subcellular location">
    <subcellularLocation>
        <location evidence="1">Nucleus</location>
    </subcellularLocation>
</comment>
<feature type="coiled-coil region" evidence="3">
    <location>
        <begin position="128"/>
        <end position="198"/>
    </location>
</feature>
<feature type="compositionally biased region" description="Acidic residues" evidence="4">
    <location>
        <begin position="308"/>
        <end position="327"/>
    </location>
</feature>
<accession>A0A225B2E0</accession>
<dbReference type="RefSeq" id="XP_020121537.1">
    <property type="nucleotide sequence ID" value="XM_020266009.1"/>
</dbReference>
<gene>
    <name evidence="5" type="ORF">UA08_03682</name>
</gene>
<name>A0A225B2E0_TALAT</name>
<dbReference type="OrthoDB" id="205166at2759"/>
<evidence type="ECO:0000256" key="3">
    <source>
        <dbReference type="SAM" id="Coils"/>
    </source>
</evidence>
<dbReference type="Proteomes" id="UP000214365">
    <property type="component" value="Unassembled WGS sequence"/>
</dbReference>
<dbReference type="GO" id="GO:0000445">
    <property type="term" value="C:THO complex part of transcription export complex"/>
    <property type="evidence" value="ECO:0007669"/>
    <property type="project" value="InterPro"/>
</dbReference>
<dbReference type="GO" id="GO:0006397">
    <property type="term" value="P:mRNA processing"/>
    <property type="evidence" value="ECO:0007669"/>
    <property type="project" value="InterPro"/>
</dbReference>
<dbReference type="GeneID" id="31003437"/>
<reference evidence="5 6" key="1">
    <citation type="submission" date="2015-06" db="EMBL/GenBank/DDBJ databases">
        <title>Talaromyces atroroseus IBT 11181 draft genome.</title>
        <authorList>
            <person name="Rasmussen K.B."/>
            <person name="Rasmussen S."/>
            <person name="Petersen B."/>
            <person name="Sicheritz-Ponten T."/>
            <person name="Mortensen U.H."/>
            <person name="Thrane U."/>
        </authorList>
    </citation>
    <scope>NUCLEOTIDE SEQUENCE [LARGE SCALE GENOMIC DNA]</scope>
    <source>
        <strain evidence="5 6">IBT 11181</strain>
    </source>
</reference>